<evidence type="ECO:0000313" key="5">
    <source>
        <dbReference type="Proteomes" id="UP000706525"/>
    </source>
</evidence>
<sequence>MGSHHADKGLALTTWAIGIDIGGTFTDVVALDYSEGALHSLKVLTTHGDPAQGVADGVRQLMQTCGIRPGSVARVVHATTLFTNALIERRGSTTGLLTTRGFRDVLEIGHERKYDLYDIHIEPAPALVPRNLRAEIGGRIDGHGQVLESPEAADVRRAVAELVEKGVESIAVCLLHAYAFAGHEQQVRTWIEQDFPHLHVTLSSDVAPVIREFERNSTTVANAYIKPLAKRYLDALEARLIALGLPKGVLLMLSNGGLSHIEEAKRNPIELLESGPAAGAISAAHYSHRDNQSNLMAFDMGGTTAKLCLVEHGKPYIAFGFEAARRKRFAEGSGLPIRITTIDLIEIGAGGGSIAHCDELGLMKVGPHSAGSEPGPACYGLGGEDPTVTDANLVLGYLNPDYFAGGTMTVDRHKARDALSRIGAGMGLGPLDVAWGMHDIVAENMAGAARVHAAERGRDPRDFVLLCTGGGGPLHAYYVAQKIGVGTIICPPAAGVASAYGLLVAPARADRSRTATFRPSSGRLAELEEAFRNLEAQVQDSLASVDATFGPIRLSRHADGRFVGQGFTLSVELPEGPYLADAAGEPAVREALTAAFEFAYREKFGRTPPDVPIELVNLRVTGEAPPRMAFVPKSLEAGQRATPSDMRDVYFREAQGYVKTPVFQRSDLRVGFSAEGPLLVEDTSSTLVVGPKGHVEQLASGNLVITIKEH</sequence>
<name>A0ABM8WWV2_9BURK</name>
<keyword evidence="5" id="KW-1185">Reference proteome</keyword>
<dbReference type="InterPro" id="IPR045079">
    <property type="entry name" value="Oxoprolinase-like"/>
</dbReference>
<feature type="domain" description="Hydantoinase A/oxoprolinase" evidence="1">
    <location>
        <begin position="215"/>
        <end position="510"/>
    </location>
</feature>
<dbReference type="SUPFAM" id="SSF53067">
    <property type="entry name" value="Actin-like ATPase domain"/>
    <property type="match status" value="1"/>
</dbReference>
<evidence type="ECO:0000259" key="2">
    <source>
        <dbReference type="Pfam" id="PF05378"/>
    </source>
</evidence>
<dbReference type="Pfam" id="PF19278">
    <property type="entry name" value="Hydant_A_C"/>
    <property type="match status" value="1"/>
</dbReference>
<gene>
    <name evidence="4" type="primary">apc3_3</name>
    <name evidence="4" type="ORF">LMG32289_02534</name>
</gene>
<dbReference type="Proteomes" id="UP000706525">
    <property type="component" value="Unassembled WGS sequence"/>
</dbReference>
<accession>A0ABM8WWV2</accession>
<reference evidence="4 5" key="1">
    <citation type="submission" date="2021-08" db="EMBL/GenBank/DDBJ databases">
        <authorList>
            <person name="Peeters C."/>
        </authorList>
    </citation>
    <scope>NUCLEOTIDE SEQUENCE [LARGE SCALE GENOMIC DNA]</scope>
    <source>
        <strain evidence="4 5">LMG 32289</strain>
    </source>
</reference>
<feature type="domain" description="Hydantoinase/oxoprolinase N-terminal" evidence="2">
    <location>
        <begin position="17"/>
        <end position="193"/>
    </location>
</feature>
<dbReference type="InterPro" id="IPR002821">
    <property type="entry name" value="Hydantoinase_A"/>
</dbReference>
<dbReference type="Pfam" id="PF01968">
    <property type="entry name" value="Hydantoinase_A"/>
    <property type="match status" value="1"/>
</dbReference>
<protein>
    <submittedName>
        <fullName evidence="4">Acetophenone carboxylase gamma subunit</fullName>
        <ecNumber evidence="4">6.4.1.8</ecNumber>
    </submittedName>
</protein>
<dbReference type="Pfam" id="PF05378">
    <property type="entry name" value="Hydant_A_N"/>
    <property type="match status" value="1"/>
</dbReference>
<dbReference type="InterPro" id="IPR043129">
    <property type="entry name" value="ATPase_NBD"/>
</dbReference>
<dbReference type="PANTHER" id="PTHR11365:SF23">
    <property type="entry name" value="HYPOTHETICAL 5-OXOPROLINASE (EUROFUNG)-RELATED"/>
    <property type="match status" value="1"/>
</dbReference>
<keyword evidence="4" id="KW-0436">Ligase</keyword>
<dbReference type="InterPro" id="IPR008040">
    <property type="entry name" value="Hydant_A_N"/>
</dbReference>
<proteinExistence type="predicted"/>
<evidence type="ECO:0000259" key="1">
    <source>
        <dbReference type="Pfam" id="PF01968"/>
    </source>
</evidence>
<feature type="domain" description="Acetophenone carboxylase-like C-terminal" evidence="3">
    <location>
        <begin position="525"/>
        <end position="693"/>
    </location>
</feature>
<evidence type="ECO:0000313" key="4">
    <source>
        <dbReference type="EMBL" id="CAG9171993.1"/>
    </source>
</evidence>
<dbReference type="EMBL" id="CAJZAG010000004">
    <property type="protein sequence ID" value="CAG9171993.1"/>
    <property type="molecule type" value="Genomic_DNA"/>
</dbReference>
<evidence type="ECO:0000259" key="3">
    <source>
        <dbReference type="Pfam" id="PF19278"/>
    </source>
</evidence>
<comment type="caution">
    <text evidence="4">The sequence shown here is derived from an EMBL/GenBank/DDBJ whole genome shotgun (WGS) entry which is preliminary data.</text>
</comment>
<dbReference type="InterPro" id="IPR049517">
    <property type="entry name" value="ACX-like_C"/>
</dbReference>
<organism evidence="4 5">
    <name type="scientific">Cupriavidus pampae</name>
    <dbReference type="NCBI Taxonomy" id="659251"/>
    <lineage>
        <taxon>Bacteria</taxon>
        <taxon>Pseudomonadati</taxon>
        <taxon>Pseudomonadota</taxon>
        <taxon>Betaproteobacteria</taxon>
        <taxon>Burkholderiales</taxon>
        <taxon>Burkholderiaceae</taxon>
        <taxon>Cupriavidus</taxon>
    </lineage>
</organism>
<dbReference type="PANTHER" id="PTHR11365">
    <property type="entry name" value="5-OXOPROLINASE RELATED"/>
    <property type="match status" value="1"/>
</dbReference>
<dbReference type="GO" id="GO:0016874">
    <property type="term" value="F:ligase activity"/>
    <property type="evidence" value="ECO:0007669"/>
    <property type="project" value="UniProtKB-KW"/>
</dbReference>
<dbReference type="EC" id="6.4.1.8" evidence="4"/>